<keyword evidence="8" id="KW-0812">Transmembrane</keyword>
<feature type="transmembrane region" description="Helical" evidence="8">
    <location>
        <begin position="52"/>
        <end position="73"/>
    </location>
</feature>
<keyword evidence="3 6" id="KW-0597">Phosphoprotein</keyword>
<evidence type="ECO:0000256" key="7">
    <source>
        <dbReference type="SAM" id="MobiDB-lite"/>
    </source>
</evidence>
<gene>
    <name evidence="11" type="primary">tmoS_3</name>
    <name evidence="11" type="ORF">UC8_43830</name>
</gene>
<evidence type="ECO:0000259" key="9">
    <source>
        <dbReference type="PROSITE" id="PS50109"/>
    </source>
</evidence>
<dbReference type="InterPro" id="IPR005467">
    <property type="entry name" value="His_kinase_dom"/>
</dbReference>
<dbReference type="PROSITE" id="PS50109">
    <property type="entry name" value="HIS_KIN"/>
    <property type="match status" value="2"/>
</dbReference>
<dbReference type="FunFam" id="3.30.565.10:FF:000006">
    <property type="entry name" value="Sensor histidine kinase WalK"/>
    <property type="match status" value="1"/>
</dbReference>
<dbReference type="Gene3D" id="3.30.565.10">
    <property type="entry name" value="Histidine kinase-like ATPase, C-terminal domain"/>
    <property type="match status" value="2"/>
</dbReference>
<keyword evidence="8" id="KW-0472">Membrane</keyword>
<accession>A0A5B9QWR3</accession>
<keyword evidence="8" id="KW-1133">Transmembrane helix</keyword>
<name>A0A5B9QWR3_9BACT</name>
<evidence type="ECO:0000259" key="10">
    <source>
        <dbReference type="PROSITE" id="PS50110"/>
    </source>
</evidence>
<sequence length="917" mass="101476">MSKRHIDAADDLRVFWQQETAMRFARTRVALLLGACLMPLGLALDWQLHPEVLGPLLTIRLLTTTALLLGLGAIQRWRWLPIRPVSLGLLLVPALAIALMVLLAQGGGSLYFFGLILLMVFVQLLGFTAAESLTYCTITTLLYLLAVTLHSDGNGQPIDYLPLAAFFLVTTSVVCTVNCHLNQRNRLSTFLLNRSLDEKNHQLEQLDTQRMEFLANISHELRTPLAMVLAPLDDLLSERGNLSPATGSALALVRRNADRLKLLVDDLLDIVRLDHATFRLQLEEVDAREFLQEIIATVQVVAQQQQLSIDLYSDPAPMLLRLDVPRMERVLLNLLNNAIKFSPSGGRITLRLERRGDDAVISVSDQGPGVPAEYRERIFDRMFQAQANATPTKGLGLGLAISREIAQWHGGQIHMEQVQPHGSCFVVQIPLAAASERVSQATSLRWLPHTDTAAAMIRRQPVKDETTDETMTEPSSLPQLRSDDQPRHNESTCPDDQTCSNESTCECRGESPQADSETAPEVLIIDDEADLRTFLQSSLQPHFRTITASTAASGLESALRCVPRCILLDFMLPDDNGLRVLRKLRSAPTLRDTKIIMLTAHFDENVKLDALRLGADDFLSKPFGVTEMRARVSGLVRSSRLQADLRQERSSLKQSLEQLSQTKSQLFQSEKMRAVASLAAGLLHEINNPINFTAMAVKTLRRDLEKGRDPDETLTDIHDGIQRVADIITDLRTFAYPQEALLTKDFCIAEAVRTAFRFAAHDASYVILEADWEDLSTRHVHGSPSQITQVLLNLILNSTAALIQHREQSTRLPSEATPPTVRVSACLATSDQPDRLRLTIADNGPGIPAELQQQICDPFFTTSEPGKGLGLGLSICDTIVRGHGGTLMIESNDQGTEVSFDVALAQSSLQPETNHAR</sequence>
<dbReference type="InterPro" id="IPR011006">
    <property type="entry name" value="CheY-like_superfamily"/>
</dbReference>
<dbReference type="EC" id="2.7.13.3" evidence="2"/>
<dbReference type="InterPro" id="IPR036097">
    <property type="entry name" value="HisK_dim/P_sf"/>
</dbReference>
<evidence type="ECO:0000256" key="3">
    <source>
        <dbReference type="ARBA" id="ARBA00022553"/>
    </source>
</evidence>
<feature type="transmembrane region" description="Helical" evidence="8">
    <location>
        <begin position="85"/>
        <end position="104"/>
    </location>
</feature>
<dbReference type="PANTHER" id="PTHR43547:SF2">
    <property type="entry name" value="HYBRID SIGNAL TRANSDUCTION HISTIDINE KINASE C"/>
    <property type="match status" value="1"/>
</dbReference>
<feature type="region of interest" description="Disordered" evidence="7">
    <location>
        <begin position="455"/>
        <end position="520"/>
    </location>
</feature>
<dbReference type="RefSeq" id="WP_068131653.1">
    <property type="nucleotide sequence ID" value="NZ_CP042914.1"/>
</dbReference>
<dbReference type="PROSITE" id="PS50110">
    <property type="entry name" value="RESPONSE_REGULATORY"/>
    <property type="match status" value="1"/>
</dbReference>
<comment type="catalytic activity">
    <reaction evidence="1">
        <text>ATP + protein L-histidine = ADP + protein N-phospho-L-histidine.</text>
        <dbReference type="EC" id="2.7.13.3"/>
    </reaction>
</comment>
<dbReference type="GO" id="GO:0000155">
    <property type="term" value="F:phosphorelay sensor kinase activity"/>
    <property type="evidence" value="ECO:0007669"/>
    <property type="project" value="InterPro"/>
</dbReference>
<dbReference type="SUPFAM" id="SSF52172">
    <property type="entry name" value="CheY-like"/>
    <property type="match status" value="1"/>
</dbReference>
<dbReference type="CDD" id="cd00075">
    <property type="entry name" value="HATPase"/>
    <property type="match status" value="2"/>
</dbReference>
<dbReference type="SMART" id="SM00387">
    <property type="entry name" value="HATPase_c"/>
    <property type="match status" value="2"/>
</dbReference>
<dbReference type="EMBL" id="CP042914">
    <property type="protein sequence ID" value="QEG42349.1"/>
    <property type="molecule type" value="Genomic_DNA"/>
</dbReference>
<dbReference type="InterPro" id="IPR036890">
    <property type="entry name" value="HATPase_C_sf"/>
</dbReference>
<evidence type="ECO:0000256" key="2">
    <source>
        <dbReference type="ARBA" id="ARBA00012438"/>
    </source>
</evidence>
<evidence type="ECO:0000313" key="12">
    <source>
        <dbReference type="Proteomes" id="UP000325286"/>
    </source>
</evidence>
<dbReference type="SMART" id="SM00448">
    <property type="entry name" value="REC"/>
    <property type="match status" value="1"/>
</dbReference>
<dbReference type="CDD" id="cd00082">
    <property type="entry name" value="HisKA"/>
    <property type="match status" value="2"/>
</dbReference>
<keyword evidence="5 11" id="KW-0418">Kinase</keyword>
<feature type="compositionally biased region" description="Polar residues" evidence="7">
    <location>
        <begin position="491"/>
        <end position="504"/>
    </location>
</feature>
<keyword evidence="4 11" id="KW-0808">Transferase</keyword>
<dbReference type="SMART" id="SM00388">
    <property type="entry name" value="HisKA"/>
    <property type="match status" value="2"/>
</dbReference>
<dbReference type="InterPro" id="IPR003661">
    <property type="entry name" value="HisK_dim/P_dom"/>
</dbReference>
<dbReference type="Gene3D" id="3.40.50.2300">
    <property type="match status" value="1"/>
</dbReference>
<dbReference type="InterPro" id="IPR003594">
    <property type="entry name" value="HATPase_dom"/>
</dbReference>
<dbReference type="AlphaFoldDB" id="A0A5B9QWR3"/>
<feature type="domain" description="Histidine kinase" evidence="9">
    <location>
        <begin position="681"/>
        <end position="906"/>
    </location>
</feature>
<dbReference type="Pfam" id="PF00072">
    <property type="entry name" value="Response_reg"/>
    <property type="match status" value="1"/>
</dbReference>
<feature type="compositionally biased region" description="Basic and acidic residues" evidence="7">
    <location>
        <begin position="481"/>
        <end position="490"/>
    </location>
</feature>
<dbReference type="Pfam" id="PF00512">
    <property type="entry name" value="HisKA"/>
    <property type="match status" value="2"/>
</dbReference>
<dbReference type="CDD" id="cd17574">
    <property type="entry name" value="REC_OmpR"/>
    <property type="match status" value="1"/>
</dbReference>
<keyword evidence="12" id="KW-1185">Reference proteome</keyword>
<feature type="transmembrane region" description="Helical" evidence="8">
    <location>
        <begin position="163"/>
        <end position="181"/>
    </location>
</feature>
<feature type="transmembrane region" description="Helical" evidence="8">
    <location>
        <begin position="29"/>
        <end position="46"/>
    </location>
</feature>
<evidence type="ECO:0000256" key="5">
    <source>
        <dbReference type="ARBA" id="ARBA00022777"/>
    </source>
</evidence>
<feature type="modified residue" description="4-aspartylphosphate" evidence="6">
    <location>
        <position position="569"/>
    </location>
</feature>
<feature type="domain" description="Histidine kinase" evidence="9">
    <location>
        <begin position="216"/>
        <end position="433"/>
    </location>
</feature>
<dbReference type="SUPFAM" id="SSF55874">
    <property type="entry name" value="ATPase domain of HSP90 chaperone/DNA topoisomerase II/histidine kinase"/>
    <property type="match status" value="2"/>
</dbReference>
<dbReference type="SUPFAM" id="SSF47384">
    <property type="entry name" value="Homodimeric domain of signal transducing histidine kinase"/>
    <property type="match status" value="2"/>
</dbReference>
<dbReference type="PANTHER" id="PTHR43547">
    <property type="entry name" value="TWO-COMPONENT HISTIDINE KINASE"/>
    <property type="match status" value="1"/>
</dbReference>
<evidence type="ECO:0000256" key="1">
    <source>
        <dbReference type="ARBA" id="ARBA00000085"/>
    </source>
</evidence>
<dbReference type="PRINTS" id="PR00344">
    <property type="entry name" value="BCTRLSENSOR"/>
</dbReference>
<dbReference type="KEGG" id="rul:UC8_43830"/>
<reference evidence="11 12" key="1">
    <citation type="submission" date="2019-08" db="EMBL/GenBank/DDBJ databases">
        <title>Deep-cultivation of Planctomycetes and their phenomic and genomic characterization uncovers novel biology.</title>
        <authorList>
            <person name="Wiegand S."/>
            <person name="Jogler M."/>
            <person name="Boedeker C."/>
            <person name="Pinto D."/>
            <person name="Vollmers J."/>
            <person name="Rivas-Marin E."/>
            <person name="Kohn T."/>
            <person name="Peeters S.H."/>
            <person name="Heuer A."/>
            <person name="Rast P."/>
            <person name="Oberbeckmann S."/>
            <person name="Bunk B."/>
            <person name="Jeske O."/>
            <person name="Meyerdierks A."/>
            <person name="Storesund J.E."/>
            <person name="Kallscheuer N."/>
            <person name="Luecker S."/>
            <person name="Lage O.M."/>
            <person name="Pohl T."/>
            <person name="Merkel B.J."/>
            <person name="Hornburger P."/>
            <person name="Mueller R.-W."/>
            <person name="Bruemmer F."/>
            <person name="Labrenz M."/>
            <person name="Spormann A.M."/>
            <person name="Op den Camp H."/>
            <person name="Overmann J."/>
            <person name="Amann R."/>
            <person name="Jetten M.S.M."/>
            <person name="Mascher T."/>
            <person name="Medema M.H."/>
            <person name="Devos D.P."/>
            <person name="Kaster A.-K."/>
            <person name="Ovreas L."/>
            <person name="Rohde M."/>
            <person name="Galperin M.Y."/>
            <person name="Jogler C."/>
        </authorList>
    </citation>
    <scope>NUCLEOTIDE SEQUENCE [LARGE SCALE GENOMIC DNA]</scope>
    <source>
        <strain evidence="11 12">UC8</strain>
    </source>
</reference>
<protein>
    <recommendedName>
        <fullName evidence="2">histidine kinase</fullName>
        <ecNumber evidence="2">2.7.13.3</ecNumber>
    </recommendedName>
</protein>
<dbReference type="InterPro" id="IPR001789">
    <property type="entry name" value="Sig_transdc_resp-reg_receiver"/>
</dbReference>
<evidence type="ECO:0000256" key="4">
    <source>
        <dbReference type="ARBA" id="ARBA00022679"/>
    </source>
</evidence>
<dbReference type="Proteomes" id="UP000325286">
    <property type="component" value="Chromosome"/>
</dbReference>
<dbReference type="InterPro" id="IPR004358">
    <property type="entry name" value="Sig_transdc_His_kin-like_C"/>
</dbReference>
<dbReference type="Gene3D" id="1.10.287.130">
    <property type="match status" value="2"/>
</dbReference>
<feature type="transmembrane region" description="Helical" evidence="8">
    <location>
        <begin position="133"/>
        <end position="151"/>
    </location>
</feature>
<evidence type="ECO:0000256" key="6">
    <source>
        <dbReference type="PROSITE-ProRule" id="PRU00169"/>
    </source>
</evidence>
<organism evidence="11 12">
    <name type="scientific">Roseimaritima ulvae</name>
    <dbReference type="NCBI Taxonomy" id="980254"/>
    <lineage>
        <taxon>Bacteria</taxon>
        <taxon>Pseudomonadati</taxon>
        <taxon>Planctomycetota</taxon>
        <taxon>Planctomycetia</taxon>
        <taxon>Pirellulales</taxon>
        <taxon>Pirellulaceae</taxon>
        <taxon>Roseimaritima</taxon>
    </lineage>
</organism>
<proteinExistence type="predicted"/>
<evidence type="ECO:0000313" key="11">
    <source>
        <dbReference type="EMBL" id="QEG42349.1"/>
    </source>
</evidence>
<feature type="domain" description="Response regulatory" evidence="10">
    <location>
        <begin position="521"/>
        <end position="636"/>
    </location>
</feature>
<evidence type="ECO:0000256" key="8">
    <source>
        <dbReference type="SAM" id="Phobius"/>
    </source>
</evidence>
<dbReference type="Pfam" id="PF02518">
    <property type="entry name" value="HATPase_c"/>
    <property type="match status" value="2"/>
</dbReference>